<sequence>MSTKNLVSPSVLPASALFVWIIVDLFLLPSAPLLLPAYLSKKLSPKSFIIAKWNGFPAAVDRQTDHSLLVTPLCAE</sequence>
<evidence type="ECO:0000256" key="1">
    <source>
        <dbReference type="SAM" id="Phobius"/>
    </source>
</evidence>
<dbReference type="EMBL" id="JAAAMV010000029">
    <property type="protein sequence ID" value="NBD27712.1"/>
    <property type="molecule type" value="Genomic_DNA"/>
</dbReference>
<organism evidence="2 3">
    <name type="scientific">Paenibacillus glycinis</name>
    <dbReference type="NCBI Taxonomy" id="2697035"/>
    <lineage>
        <taxon>Bacteria</taxon>
        <taxon>Bacillati</taxon>
        <taxon>Bacillota</taxon>
        <taxon>Bacilli</taxon>
        <taxon>Bacillales</taxon>
        <taxon>Paenibacillaceae</taxon>
        <taxon>Paenibacillus</taxon>
    </lineage>
</organism>
<keyword evidence="1" id="KW-0812">Transmembrane</keyword>
<keyword evidence="1" id="KW-0472">Membrane</keyword>
<evidence type="ECO:0000313" key="2">
    <source>
        <dbReference type="EMBL" id="NBD27712.1"/>
    </source>
</evidence>
<reference evidence="2 3" key="1">
    <citation type="submission" date="2020-01" db="EMBL/GenBank/DDBJ databases">
        <title>Paenibacillus soybeanensis sp. nov. isolated from the nodules of soybean (Glycine max(L.) Merr).</title>
        <authorList>
            <person name="Wang H."/>
        </authorList>
    </citation>
    <scope>NUCLEOTIDE SEQUENCE [LARGE SCALE GENOMIC DNA]</scope>
    <source>
        <strain evidence="2 3">T1</strain>
    </source>
</reference>
<keyword evidence="3" id="KW-1185">Reference proteome</keyword>
<accession>A0ABW9XYB3</accession>
<dbReference type="Proteomes" id="UP000665561">
    <property type="component" value="Unassembled WGS sequence"/>
</dbReference>
<keyword evidence="1" id="KW-1133">Transmembrane helix</keyword>
<dbReference type="RefSeq" id="WP_161746732.1">
    <property type="nucleotide sequence ID" value="NZ_JAAAMV010000029.1"/>
</dbReference>
<comment type="caution">
    <text evidence="2">The sequence shown here is derived from an EMBL/GenBank/DDBJ whole genome shotgun (WGS) entry which is preliminary data.</text>
</comment>
<feature type="transmembrane region" description="Helical" evidence="1">
    <location>
        <begin position="17"/>
        <end position="39"/>
    </location>
</feature>
<proteinExistence type="predicted"/>
<gene>
    <name evidence="2" type="ORF">GT019_27885</name>
</gene>
<protein>
    <submittedName>
        <fullName evidence="2">Uncharacterized protein</fullName>
    </submittedName>
</protein>
<name>A0ABW9XYB3_9BACL</name>
<evidence type="ECO:0000313" key="3">
    <source>
        <dbReference type="Proteomes" id="UP000665561"/>
    </source>
</evidence>